<name>A0A6A5YD33_9PEZI</name>
<accession>A0A6A5YD33</accession>
<feature type="compositionally biased region" description="Polar residues" evidence="1">
    <location>
        <begin position="86"/>
        <end position="100"/>
    </location>
</feature>
<feature type="region of interest" description="Disordered" evidence="1">
    <location>
        <begin position="1"/>
        <end position="160"/>
    </location>
</feature>
<evidence type="ECO:0000256" key="1">
    <source>
        <dbReference type="SAM" id="MobiDB-lite"/>
    </source>
</evidence>
<dbReference type="AlphaFoldDB" id="A0A6A5YD33"/>
<protein>
    <submittedName>
        <fullName evidence="2">Uncharacterized protein</fullName>
    </submittedName>
</protein>
<dbReference type="Proteomes" id="UP000799776">
    <property type="component" value="Unassembled WGS sequence"/>
</dbReference>
<evidence type="ECO:0000313" key="3">
    <source>
        <dbReference type="Proteomes" id="UP000799776"/>
    </source>
</evidence>
<organism evidence="2 3">
    <name type="scientific">Saccharata proteae CBS 121410</name>
    <dbReference type="NCBI Taxonomy" id="1314787"/>
    <lineage>
        <taxon>Eukaryota</taxon>
        <taxon>Fungi</taxon>
        <taxon>Dikarya</taxon>
        <taxon>Ascomycota</taxon>
        <taxon>Pezizomycotina</taxon>
        <taxon>Dothideomycetes</taxon>
        <taxon>Dothideomycetes incertae sedis</taxon>
        <taxon>Botryosphaeriales</taxon>
        <taxon>Saccharataceae</taxon>
        <taxon>Saccharata</taxon>
    </lineage>
</organism>
<feature type="compositionally biased region" description="Polar residues" evidence="1">
    <location>
        <begin position="1"/>
        <end position="15"/>
    </location>
</feature>
<feature type="compositionally biased region" description="Pro residues" evidence="1">
    <location>
        <begin position="33"/>
        <end position="45"/>
    </location>
</feature>
<keyword evidence="3" id="KW-1185">Reference proteome</keyword>
<feature type="compositionally biased region" description="Low complexity" evidence="1">
    <location>
        <begin position="46"/>
        <end position="61"/>
    </location>
</feature>
<proteinExistence type="predicted"/>
<evidence type="ECO:0000313" key="2">
    <source>
        <dbReference type="EMBL" id="KAF2089433.1"/>
    </source>
</evidence>
<gene>
    <name evidence="2" type="ORF">K490DRAFT_63572</name>
</gene>
<reference evidence="2" key="1">
    <citation type="journal article" date="2020" name="Stud. Mycol.">
        <title>101 Dothideomycetes genomes: a test case for predicting lifestyles and emergence of pathogens.</title>
        <authorList>
            <person name="Haridas S."/>
            <person name="Albert R."/>
            <person name="Binder M."/>
            <person name="Bloem J."/>
            <person name="Labutti K."/>
            <person name="Salamov A."/>
            <person name="Andreopoulos B."/>
            <person name="Baker S."/>
            <person name="Barry K."/>
            <person name="Bills G."/>
            <person name="Bluhm B."/>
            <person name="Cannon C."/>
            <person name="Castanera R."/>
            <person name="Culley D."/>
            <person name="Daum C."/>
            <person name="Ezra D."/>
            <person name="Gonzalez J."/>
            <person name="Henrissat B."/>
            <person name="Kuo A."/>
            <person name="Liang C."/>
            <person name="Lipzen A."/>
            <person name="Lutzoni F."/>
            <person name="Magnuson J."/>
            <person name="Mondo S."/>
            <person name="Nolan M."/>
            <person name="Ohm R."/>
            <person name="Pangilinan J."/>
            <person name="Park H.-J."/>
            <person name="Ramirez L."/>
            <person name="Alfaro M."/>
            <person name="Sun H."/>
            <person name="Tritt A."/>
            <person name="Yoshinaga Y."/>
            <person name="Zwiers L.-H."/>
            <person name="Turgeon B."/>
            <person name="Goodwin S."/>
            <person name="Spatafora J."/>
            <person name="Crous P."/>
            <person name="Grigoriev I."/>
        </authorList>
    </citation>
    <scope>NUCLEOTIDE SEQUENCE</scope>
    <source>
        <strain evidence="2">CBS 121410</strain>
    </source>
</reference>
<dbReference type="EMBL" id="ML978714">
    <property type="protein sequence ID" value="KAF2089433.1"/>
    <property type="molecule type" value="Genomic_DNA"/>
</dbReference>
<feature type="compositionally biased region" description="Low complexity" evidence="1">
    <location>
        <begin position="16"/>
        <end position="32"/>
    </location>
</feature>
<sequence>MAATTNLPTTPQEPISASALSTRTLLASTSTPTPTPSDFPIPPASPASSSPTATTTRMSAAELALADNESHELAYADPAAADPRSILQTSSQHQHQNQRQLPVRPPAQRQPSTNYITALAAAAQASLNSTPSTPGADLPIARAKPKVGATGKDENSVEKGEGLIQGMRPFLDRHQSWQRQDARREAQRALMADVAGEDAFGYETAGGRDGRKEKTA</sequence>
<feature type="compositionally biased region" description="Basic and acidic residues" evidence="1">
    <location>
        <begin position="151"/>
        <end position="160"/>
    </location>
</feature>